<dbReference type="PROSITE" id="PS51318">
    <property type="entry name" value="TAT"/>
    <property type="match status" value="1"/>
</dbReference>
<feature type="signal peptide" evidence="2">
    <location>
        <begin position="1"/>
        <end position="35"/>
    </location>
</feature>
<feature type="chain" id="PRO_5032933545" evidence="2">
    <location>
        <begin position="36"/>
        <end position="151"/>
    </location>
</feature>
<dbReference type="RefSeq" id="WP_183315518.1">
    <property type="nucleotide sequence ID" value="NZ_JACIEN010000001.1"/>
</dbReference>
<evidence type="ECO:0000256" key="1">
    <source>
        <dbReference type="SAM" id="MobiDB-lite"/>
    </source>
</evidence>
<feature type="region of interest" description="Disordered" evidence="1">
    <location>
        <begin position="36"/>
        <end position="122"/>
    </location>
</feature>
<protein>
    <submittedName>
        <fullName evidence="3">Uncharacterized protein</fullName>
    </submittedName>
</protein>
<dbReference type="AlphaFoldDB" id="A0A840BRV0"/>
<keyword evidence="2" id="KW-0732">Signal</keyword>
<dbReference type="EMBL" id="JACIEN010000001">
    <property type="protein sequence ID" value="MBB4015313.1"/>
    <property type="molecule type" value="Genomic_DNA"/>
</dbReference>
<proteinExistence type="predicted"/>
<feature type="compositionally biased region" description="Gly residues" evidence="1">
    <location>
        <begin position="38"/>
        <end position="72"/>
    </location>
</feature>
<evidence type="ECO:0000313" key="4">
    <source>
        <dbReference type="Proteomes" id="UP000577362"/>
    </source>
</evidence>
<reference evidence="3 4" key="1">
    <citation type="submission" date="2020-08" db="EMBL/GenBank/DDBJ databases">
        <title>Genomic Encyclopedia of Type Strains, Phase IV (KMG-IV): sequencing the most valuable type-strain genomes for metagenomic binning, comparative biology and taxonomic classification.</title>
        <authorList>
            <person name="Goeker M."/>
        </authorList>
    </citation>
    <scope>NUCLEOTIDE SEQUENCE [LARGE SCALE GENOMIC DNA]</scope>
    <source>
        <strain evidence="3 4">DSM 103737</strain>
    </source>
</reference>
<feature type="compositionally biased region" description="Basic and acidic residues" evidence="1">
    <location>
        <begin position="74"/>
        <end position="90"/>
    </location>
</feature>
<comment type="caution">
    <text evidence="3">The sequence shown here is derived from an EMBL/GenBank/DDBJ whole genome shotgun (WGS) entry which is preliminary data.</text>
</comment>
<keyword evidence="4" id="KW-1185">Reference proteome</keyword>
<dbReference type="Proteomes" id="UP000577362">
    <property type="component" value="Unassembled WGS sequence"/>
</dbReference>
<dbReference type="InterPro" id="IPR006311">
    <property type="entry name" value="TAT_signal"/>
</dbReference>
<gene>
    <name evidence="3" type="ORF">GGR16_000319</name>
</gene>
<evidence type="ECO:0000313" key="3">
    <source>
        <dbReference type="EMBL" id="MBB4015313.1"/>
    </source>
</evidence>
<name>A0A840BRV0_9HYPH</name>
<evidence type="ECO:0000256" key="2">
    <source>
        <dbReference type="SAM" id="SignalP"/>
    </source>
</evidence>
<organism evidence="3 4">
    <name type="scientific">Chelatococcus caeni</name>
    <dbReference type="NCBI Taxonomy" id="1348468"/>
    <lineage>
        <taxon>Bacteria</taxon>
        <taxon>Pseudomonadati</taxon>
        <taxon>Pseudomonadota</taxon>
        <taxon>Alphaproteobacteria</taxon>
        <taxon>Hyphomicrobiales</taxon>
        <taxon>Chelatococcaceae</taxon>
        <taxon>Chelatococcus</taxon>
    </lineage>
</organism>
<accession>A0A840BRV0</accession>
<sequence>MMTMTKTTRATMLALALATGAAGALALTAASPALAQSAGGGQGGGGGGSSGGGGGGGIGGGGGAGGPGNSGEGGDDHGVYRRILERDRITHASSSNCQPGAACNKRVPPRRPPQPQLQPASVDETCGMPLRVVYDRNGHALWYACQPLPQR</sequence>